<protein>
    <submittedName>
        <fullName evidence="1">Uncharacterized protein</fullName>
    </submittedName>
</protein>
<reference evidence="1 2" key="1">
    <citation type="journal article" date="2014" name="ISME J.">
        <title>Candidatus Competibacter-lineage genomes retrieved from metagenomes reveal functional metabolic diversity.</title>
        <authorList>
            <person name="McIlroy S.J."/>
            <person name="Albertsen M."/>
            <person name="Andresen E.K."/>
            <person name="Saunders A.M."/>
            <person name="Kristiansen R."/>
            <person name="Stokholm-Bjerregaard M."/>
            <person name="Nielsen K.L."/>
            <person name="Nielsen P.H."/>
        </authorList>
    </citation>
    <scope>NUCLEOTIDE SEQUENCE [LARGE SCALE GENOMIC DNA]</scope>
    <source>
        <strain evidence="1 2">Run_B_J11</strain>
    </source>
</reference>
<dbReference type="Proteomes" id="UP000019184">
    <property type="component" value="Unassembled WGS sequence"/>
</dbReference>
<dbReference type="RefSeq" id="WP_034436238.1">
    <property type="nucleotide sequence ID" value="NZ_CBTK010000298.1"/>
</dbReference>
<dbReference type="EMBL" id="CBTK010000298">
    <property type="protein sequence ID" value="CDH47354.1"/>
    <property type="molecule type" value="Genomic_DNA"/>
</dbReference>
<evidence type="ECO:0000313" key="1">
    <source>
        <dbReference type="EMBL" id="CDH47354.1"/>
    </source>
</evidence>
<organism evidence="1 2">
    <name type="scientific">Candidatus Contendobacter odensis Run_B_J11</name>
    <dbReference type="NCBI Taxonomy" id="1400861"/>
    <lineage>
        <taxon>Bacteria</taxon>
        <taxon>Pseudomonadati</taxon>
        <taxon>Pseudomonadota</taxon>
        <taxon>Gammaproteobacteria</taxon>
        <taxon>Candidatus Competibacteraceae</taxon>
        <taxon>Candidatus Contendibacter</taxon>
    </lineage>
</organism>
<keyword evidence="2" id="KW-1185">Reference proteome</keyword>
<accession>A0A7U7GFW7</accession>
<proteinExistence type="predicted"/>
<evidence type="ECO:0000313" key="2">
    <source>
        <dbReference type="Proteomes" id="UP000019184"/>
    </source>
</evidence>
<dbReference type="OrthoDB" id="5625447at2"/>
<sequence length="90" mass="10290">MLTYQDCVELSDLTEEEIEAIAQHEHLPEMAALELGSYMVHTEEGVPMIKRIILDDIDEARRRGHAEKALQLKLVLKHFVETHPNNRASA</sequence>
<dbReference type="AlphaFoldDB" id="A0A7U7GFW7"/>
<comment type="caution">
    <text evidence="1">The sequence shown here is derived from an EMBL/GenBank/DDBJ whole genome shotgun (WGS) entry which is preliminary data.</text>
</comment>
<gene>
    <name evidence="1" type="ORF">BN874_80044</name>
</gene>
<name>A0A7U7GFW7_9GAMM</name>